<accession>A0A1U7ZNX5</accession>
<evidence type="ECO:0000256" key="3">
    <source>
        <dbReference type="ARBA" id="ARBA00022679"/>
    </source>
</evidence>
<evidence type="ECO:0000259" key="10">
    <source>
        <dbReference type="PROSITE" id="PS50011"/>
    </source>
</evidence>
<dbReference type="KEGG" id="nnu:104595828"/>
<evidence type="ECO:0000256" key="1">
    <source>
        <dbReference type="ARBA" id="ARBA00012513"/>
    </source>
</evidence>
<dbReference type="Pfam" id="PF07714">
    <property type="entry name" value="PK_Tyr_Ser-Thr"/>
    <property type="match status" value="1"/>
</dbReference>
<keyword evidence="11" id="KW-1185">Reference proteome</keyword>
<dbReference type="PANTHER" id="PTHR47989:SF14">
    <property type="entry name" value="INACTIVE PROTEIN KINASE SELMODRAFT_444075"/>
    <property type="match status" value="1"/>
</dbReference>
<dbReference type="eggNOG" id="KOG1187">
    <property type="taxonomic scope" value="Eukaryota"/>
</dbReference>
<dbReference type="GO" id="GO:0004674">
    <property type="term" value="F:protein serine/threonine kinase activity"/>
    <property type="evidence" value="ECO:0007669"/>
    <property type="project" value="UniProtKB-KW"/>
</dbReference>
<evidence type="ECO:0000256" key="2">
    <source>
        <dbReference type="ARBA" id="ARBA00022527"/>
    </source>
</evidence>
<dbReference type="CDD" id="cd14066">
    <property type="entry name" value="STKc_IRAK"/>
    <property type="match status" value="1"/>
</dbReference>
<feature type="compositionally biased region" description="Low complexity" evidence="9">
    <location>
        <begin position="223"/>
        <end position="241"/>
    </location>
</feature>
<gene>
    <name evidence="12" type="primary">LOC104595828</name>
</gene>
<dbReference type="AlphaFoldDB" id="A0A1U7ZNX5"/>
<evidence type="ECO:0000256" key="4">
    <source>
        <dbReference type="ARBA" id="ARBA00022741"/>
    </source>
</evidence>
<evidence type="ECO:0000256" key="5">
    <source>
        <dbReference type="ARBA" id="ARBA00022777"/>
    </source>
</evidence>
<sequence>MFQVEIRSSLTGKSGADGNQYAEKRAPEQVIVAVRAEKDISKTALAWALSHVVRPGDCITLLAILSSEKSKGRKLWSFPIFTGDCGSRHRERSPDWRCQISESCSKMVLQFHDQNQQVGVKIKVVSGSSGGVVAAESKKAGANWVILDKQLKQEEKHCMEELHCNVVVMKRSQPKVLRLKLESSNEVQPPFPSYPTPESDDEKSLDNRLKHSTPVSSPEDQKTSFTRTSTTTTTGATSVSSSYTATSPFLVCEQNPLFEGVNKRKLRPLRERVYSDDPFTVFESDGQDPVTLSTNSSASSLARNQKTVYWIPENHAVDRESSIIRNYKNTHNTTKSQPSRTLLEKFAQFDRETRFKQLELSQSYERDYIVNSDLRDAVSLGRTTSTPPPLCSICQHKGPIFGRPPVWFDYRELEEATDGFSDMNFLSEGRFSSVHRGVLRDGQMVAVKQLKVSGLQGDADFCREVEVLSCAQHRNVVMLIGFCVEKGRRILVYEYVCNGSLDFHLHENESTSLDWHSRLKIAIGAARGLRYLHEDCRVGCIVHRDMRPSNILLTHDFEPLVGDFGLARWQPSWDIGTDTCVIGTLGYLAPEYTDGAKITEKADVYAFGMVLLELITGRRTIDLARHNAHKLLPELSLSMLALEQSHALTINHQFLDPRLDHDQLHNYTHQLQAMAQAASLCLCRDPESRPPMSKILRILEGDAIIPLGSELDMVGSRSARMHGPISHPLTESWRGHSRTLSH</sequence>
<dbReference type="RefSeq" id="XP_010255038.1">
    <property type="nucleotide sequence ID" value="XM_010256736.2"/>
</dbReference>
<comment type="catalytic activity">
    <reaction evidence="8">
        <text>L-seryl-[protein] + ATP = O-phospho-L-seryl-[protein] + ADP + H(+)</text>
        <dbReference type="Rhea" id="RHEA:17989"/>
        <dbReference type="Rhea" id="RHEA-COMP:9863"/>
        <dbReference type="Rhea" id="RHEA-COMP:11604"/>
        <dbReference type="ChEBI" id="CHEBI:15378"/>
        <dbReference type="ChEBI" id="CHEBI:29999"/>
        <dbReference type="ChEBI" id="CHEBI:30616"/>
        <dbReference type="ChEBI" id="CHEBI:83421"/>
        <dbReference type="ChEBI" id="CHEBI:456216"/>
        <dbReference type="EC" id="2.7.11.1"/>
    </reaction>
</comment>
<evidence type="ECO:0000313" key="11">
    <source>
        <dbReference type="Proteomes" id="UP000189703"/>
    </source>
</evidence>
<evidence type="ECO:0000256" key="8">
    <source>
        <dbReference type="ARBA" id="ARBA00048679"/>
    </source>
</evidence>
<feature type="region of interest" description="Disordered" evidence="9">
    <location>
        <begin position="180"/>
        <end position="241"/>
    </location>
</feature>
<dbReference type="PROSITE" id="PS00109">
    <property type="entry name" value="PROTEIN_KINASE_TYR"/>
    <property type="match status" value="1"/>
</dbReference>
<comment type="catalytic activity">
    <reaction evidence="7">
        <text>L-threonyl-[protein] + ATP = O-phospho-L-threonyl-[protein] + ADP + H(+)</text>
        <dbReference type="Rhea" id="RHEA:46608"/>
        <dbReference type="Rhea" id="RHEA-COMP:11060"/>
        <dbReference type="Rhea" id="RHEA-COMP:11605"/>
        <dbReference type="ChEBI" id="CHEBI:15378"/>
        <dbReference type="ChEBI" id="CHEBI:30013"/>
        <dbReference type="ChEBI" id="CHEBI:30616"/>
        <dbReference type="ChEBI" id="CHEBI:61977"/>
        <dbReference type="ChEBI" id="CHEBI:456216"/>
        <dbReference type="EC" id="2.7.11.1"/>
    </reaction>
</comment>
<dbReference type="InterPro" id="IPR011009">
    <property type="entry name" value="Kinase-like_dom_sf"/>
</dbReference>
<reference evidence="12" key="1">
    <citation type="submission" date="2025-08" db="UniProtKB">
        <authorList>
            <consortium name="RefSeq"/>
        </authorList>
    </citation>
    <scope>IDENTIFICATION</scope>
</reference>
<dbReference type="OrthoDB" id="757296at2759"/>
<proteinExistence type="predicted"/>
<organism evidence="11 12">
    <name type="scientific">Nelumbo nucifera</name>
    <name type="common">Sacred lotus</name>
    <dbReference type="NCBI Taxonomy" id="4432"/>
    <lineage>
        <taxon>Eukaryota</taxon>
        <taxon>Viridiplantae</taxon>
        <taxon>Streptophyta</taxon>
        <taxon>Embryophyta</taxon>
        <taxon>Tracheophyta</taxon>
        <taxon>Spermatophyta</taxon>
        <taxon>Magnoliopsida</taxon>
        <taxon>Proteales</taxon>
        <taxon>Nelumbonaceae</taxon>
        <taxon>Nelumbo</taxon>
    </lineage>
</organism>
<keyword evidence="2" id="KW-0723">Serine/threonine-protein kinase</keyword>
<feature type="domain" description="Protein kinase" evidence="10">
    <location>
        <begin position="420"/>
        <end position="705"/>
    </location>
</feature>
<keyword evidence="6" id="KW-0067">ATP-binding</keyword>
<dbReference type="EC" id="2.7.11.1" evidence="1"/>
<dbReference type="GO" id="GO:0005524">
    <property type="term" value="F:ATP binding"/>
    <property type="evidence" value="ECO:0007669"/>
    <property type="project" value="UniProtKB-KW"/>
</dbReference>
<evidence type="ECO:0000256" key="6">
    <source>
        <dbReference type="ARBA" id="ARBA00022840"/>
    </source>
</evidence>
<keyword evidence="4" id="KW-0547">Nucleotide-binding</keyword>
<dbReference type="InterPro" id="IPR000719">
    <property type="entry name" value="Prot_kinase_dom"/>
</dbReference>
<dbReference type="InterPro" id="IPR001245">
    <property type="entry name" value="Ser-Thr/Tyr_kinase_cat_dom"/>
</dbReference>
<dbReference type="PANTHER" id="PTHR47989">
    <property type="entry name" value="OS01G0750732 PROTEIN"/>
    <property type="match status" value="1"/>
</dbReference>
<evidence type="ECO:0000256" key="7">
    <source>
        <dbReference type="ARBA" id="ARBA00047899"/>
    </source>
</evidence>
<name>A0A1U7ZNX5_NELNU</name>
<dbReference type="Proteomes" id="UP000189703">
    <property type="component" value="Unplaced"/>
</dbReference>
<feature type="region of interest" description="Disordered" evidence="9">
    <location>
        <begin position="722"/>
        <end position="742"/>
    </location>
</feature>
<evidence type="ECO:0000313" key="12">
    <source>
        <dbReference type="RefSeq" id="XP_010255038.1"/>
    </source>
</evidence>
<dbReference type="Gene3D" id="1.10.510.10">
    <property type="entry name" value="Transferase(Phosphotransferase) domain 1"/>
    <property type="match status" value="1"/>
</dbReference>
<dbReference type="FunFam" id="1.10.510.10:FF:001023">
    <property type="entry name" value="Os07g0541700 protein"/>
    <property type="match status" value="1"/>
</dbReference>
<dbReference type="FunFam" id="3.30.200.20:FF:000162">
    <property type="entry name" value="Adenine nucleotide alpha hydrolase-like domain kinase"/>
    <property type="match status" value="1"/>
</dbReference>
<dbReference type="Gene3D" id="3.30.200.20">
    <property type="entry name" value="Phosphorylase Kinase, domain 1"/>
    <property type="match status" value="1"/>
</dbReference>
<dbReference type="GeneID" id="104595828"/>
<evidence type="ECO:0000256" key="9">
    <source>
        <dbReference type="SAM" id="MobiDB-lite"/>
    </source>
</evidence>
<keyword evidence="3" id="KW-0808">Transferase</keyword>
<dbReference type="SUPFAM" id="SSF56112">
    <property type="entry name" value="Protein kinase-like (PK-like)"/>
    <property type="match status" value="1"/>
</dbReference>
<dbReference type="Gene3D" id="3.40.50.12370">
    <property type="match status" value="1"/>
</dbReference>
<protein>
    <recommendedName>
        <fullName evidence="1">non-specific serine/threonine protein kinase</fullName>
        <ecNumber evidence="1">2.7.11.1</ecNumber>
    </recommendedName>
</protein>
<dbReference type="PROSITE" id="PS50011">
    <property type="entry name" value="PROTEIN_KINASE_DOM"/>
    <property type="match status" value="1"/>
</dbReference>
<dbReference type="InterPro" id="IPR008266">
    <property type="entry name" value="Tyr_kinase_AS"/>
</dbReference>
<keyword evidence="5" id="KW-0418">Kinase</keyword>